<dbReference type="PANTHER" id="PTHR30466:SF11">
    <property type="entry name" value="FLAVIN-DEPENDENT MONOOXYGENASE, REDUCTASE SUBUNIT HSAB"/>
    <property type="match status" value="1"/>
</dbReference>
<dbReference type="OrthoDB" id="9792858at2"/>
<dbReference type="SUPFAM" id="SSF50475">
    <property type="entry name" value="FMN-binding split barrel"/>
    <property type="match status" value="1"/>
</dbReference>
<dbReference type="Gene3D" id="2.30.110.10">
    <property type="entry name" value="Electron Transport, Fmn-binding Protein, Chain A"/>
    <property type="match status" value="1"/>
</dbReference>
<dbReference type="AlphaFoldDB" id="A0A1Y0EJ35"/>
<dbReference type="Pfam" id="PF01613">
    <property type="entry name" value="Flavin_Reduct"/>
    <property type="match status" value="1"/>
</dbReference>
<comment type="similarity">
    <text evidence="1">Belongs to the non-flavoprotein flavin reductase family.</text>
</comment>
<sequence length="167" mass="17797">MSMSHASPPPPFSSQDFRLALGMFATGVTVVSTRGEDGQLLGVTVSSFNSVSLSPPLVLWSLGLQSRRLPTFATCSHFAVNVLSAAQVDLARHFAQSGATWDTVPHLAGLGGAPVLADSLAVFECARRSQHTEGDHLVFIGEVQRCTRHSGTPLLYQGGQFYTETPL</sequence>
<dbReference type="EMBL" id="CP021455">
    <property type="protein sequence ID" value="ARU03431.1"/>
    <property type="molecule type" value="Genomic_DNA"/>
</dbReference>
<evidence type="ECO:0000256" key="2">
    <source>
        <dbReference type="ARBA" id="ARBA00023002"/>
    </source>
</evidence>
<evidence type="ECO:0000256" key="1">
    <source>
        <dbReference type="ARBA" id="ARBA00008898"/>
    </source>
</evidence>
<dbReference type="InterPro" id="IPR012349">
    <property type="entry name" value="Split_barrel_FMN-bd"/>
</dbReference>
<keyword evidence="2" id="KW-0560">Oxidoreductase</keyword>
<evidence type="ECO:0000313" key="5">
    <source>
        <dbReference type="Proteomes" id="UP000196138"/>
    </source>
</evidence>
<protein>
    <submittedName>
        <fullName evidence="4">Flavin reductase</fullName>
    </submittedName>
</protein>
<feature type="domain" description="Flavin reductase like" evidence="3">
    <location>
        <begin position="21"/>
        <end position="163"/>
    </location>
</feature>
<dbReference type="Proteomes" id="UP000196138">
    <property type="component" value="Chromosome"/>
</dbReference>
<dbReference type="PANTHER" id="PTHR30466">
    <property type="entry name" value="FLAVIN REDUCTASE"/>
    <property type="match status" value="1"/>
</dbReference>
<keyword evidence="5" id="KW-1185">Reference proteome</keyword>
<dbReference type="InterPro" id="IPR002563">
    <property type="entry name" value="Flavin_Rdtase-like_dom"/>
</dbReference>
<evidence type="ECO:0000313" key="4">
    <source>
        <dbReference type="EMBL" id="ARU03431.1"/>
    </source>
</evidence>
<reference evidence="4 5" key="1">
    <citation type="submission" date="2017-05" db="EMBL/GenBank/DDBJ databases">
        <authorList>
            <person name="Song R."/>
            <person name="Chenine A.L."/>
            <person name="Ruprecht R.M."/>
        </authorList>
    </citation>
    <scope>NUCLEOTIDE SEQUENCE [LARGE SCALE GENOMIC DNA]</scope>
    <source>
        <strain evidence="4 5">DSM 26136</strain>
    </source>
</reference>
<name>A0A1Y0EJ35_9BURK</name>
<organism evidence="4 5">
    <name type="scientific">Comamonas serinivorans</name>
    <dbReference type="NCBI Taxonomy" id="1082851"/>
    <lineage>
        <taxon>Bacteria</taxon>
        <taxon>Pseudomonadati</taxon>
        <taxon>Pseudomonadota</taxon>
        <taxon>Betaproteobacteria</taxon>
        <taxon>Burkholderiales</taxon>
        <taxon>Comamonadaceae</taxon>
        <taxon>Comamonas</taxon>
    </lineage>
</organism>
<gene>
    <name evidence="4" type="ORF">CCO03_00910</name>
</gene>
<dbReference type="SMART" id="SM00903">
    <property type="entry name" value="Flavin_Reduct"/>
    <property type="match status" value="1"/>
</dbReference>
<proteinExistence type="inferred from homology"/>
<dbReference type="GO" id="GO:0042602">
    <property type="term" value="F:riboflavin reductase (NADPH) activity"/>
    <property type="evidence" value="ECO:0007669"/>
    <property type="project" value="TreeGrafter"/>
</dbReference>
<dbReference type="GO" id="GO:0010181">
    <property type="term" value="F:FMN binding"/>
    <property type="evidence" value="ECO:0007669"/>
    <property type="project" value="InterPro"/>
</dbReference>
<accession>A0A1Y0EJ35</accession>
<evidence type="ECO:0000259" key="3">
    <source>
        <dbReference type="SMART" id="SM00903"/>
    </source>
</evidence>
<dbReference type="KEGG" id="cser:CCO03_00910"/>
<dbReference type="InterPro" id="IPR050268">
    <property type="entry name" value="NADH-dep_flavin_reductase"/>
</dbReference>